<feature type="region of interest" description="Disordered" evidence="7">
    <location>
        <begin position="482"/>
        <end position="531"/>
    </location>
</feature>
<evidence type="ECO:0000256" key="4">
    <source>
        <dbReference type="ARBA" id="ARBA00022769"/>
    </source>
</evidence>
<dbReference type="PANTHER" id="PTHR31290">
    <property type="entry name" value="UV-DAMAGE ENDONUCLEASE"/>
    <property type="match status" value="1"/>
</dbReference>
<gene>
    <name evidence="8" type="ORF">OBBRIDRAFT_731338</name>
</gene>
<evidence type="ECO:0000256" key="1">
    <source>
        <dbReference type="ARBA" id="ARBA00022722"/>
    </source>
</evidence>
<dbReference type="Gene3D" id="3.20.20.150">
    <property type="entry name" value="Divalent-metal-dependent TIM barrel enzymes"/>
    <property type="match status" value="1"/>
</dbReference>
<dbReference type="EMBL" id="KV722410">
    <property type="protein sequence ID" value="OCH90178.1"/>
    <property type="molecule type" value="Genomic_DNA"/>
</dbReference>
<dbReference type="GO" id="GO:0043504">
    <property type="term" value="P:mitochondrial DNA repair"/>
    <property type="evidence" value="ECO:0007669"/>
    <property type="project" value="TreeGrafter"/>
</dbReference>
<name>A0A8E2DNK7_9APHY</name>
<keyword evidence="2 8" id="KW-0255">Endonuclease</keyword>
<dbReference type="Pfam" id="PF03851">
    <property type="entry name" value="UvdE"/>
    <property type="match status" value="1"/>
</dbReference>
<keyword evidence="5" id="KW-0378">Hydrolase</keyword>
<dbReference type="AlphaFoldDB" id="A0A8E2DNK7"/>
<dbReference type="GO" id="GO:0005739">
    <property type="term" value="C:mitochondrion"/>
    <property type="evidence" value="ECO:0007669"/>
    <property type="project" value="TreeGrafter"/>
</dbReference>
<keyword evidence="1" id="KW-0540">Nuclease</keyword>
<dbReference type="SUPFAM" id="SSF51658">
    <property type="entry name" value="Xylose isomerase-like"/>
    <property type="match status" value="1"/>
</dbReference>
<organism evidence="8 9">
    <name type="scientific">Obba rivulosa</name>
    <dbReference type="NCBI Taxonomy" id="1052685"/>
    <lineage>
        <taxon>Eukaryota</taxon>
        <taxon>Fungi</taxon>
        <taxon>Dikarya</taxon>
        <taxon>Basidiomycota</taxon>
        <taxon>Agaricomycotina</taxon>
        <taxon>Agaricomycetes</taxon>
        <taxon>Polyporales</taxon>
        <taxon>Gelatoporiaceae</taxon>
        <taxon>Obba</taxon>
    </lineage>
</organism>
<dbReference type="Proteomes" id="UP000250043">
    <property type="component" value="Unassembled WGS sequence"/>
</dbReference>
<protein>
    <submittedName>
        <fullName evidence="8">UV-endonuclease UvdE</fullName>
    </submittedName>
</protein>
<evidence type="ECO:0000313" key="8">
    <source>
        <dbReference type="EMBL" id="OCH90178.1"/>
    </source>
</evidence>
<evidence type="ECO:0000256" key="2">
    <source>
        <dbReference type="ARBA" id="ARBA00022759"/>
    </source>
</evidence>
<dbReference type="InterPro" id="IPR036237">
    <property type="entry name" value="Xyl_isomerase-like_sf"/>
</dbReference>
<evidence type="ECO:0000256" key="3">
    <source>
        <dbReference type="ARBA" id="ARBA00022763"/>
    </source>
</evidence>
<dbReference type="GO" id="GO:0005634">
    <property type="term" value="C:nucleus"/>
    <property type="evidence" value="ECO:0007669"/>
    <property type="project" value="TreeGrafter"/>
</dbReference>
<dbReference type="GO" id="GO:0004519">
    <property type="term" value="F:endonuclease activity"/>
    <property type="evidence" value="ECO:0007669"/>
    <property type="project" value="UniProtKB-KW"/>
</dbReference>
<accession>A0A8E2DNK7</accession>
<evidence type="ECO:0000256" key="6">
    <source>
        <dbReference type="ARBA" id="ARBA00023204"/>
    </source>
</evidence>
<keyword evidence="6" id="KW-0234">DNA repair</keyword>
<sequence>MPSKRKHSALAQVEENVNVAEIASVLLSPVPPTLSENPQETSVERKISKRAKNRRAAAVAVADDTTVSPDTGLDSPLTELELDTPILTKKKRRAKAKDIPEAAADGDVVIASKRKRRTKAEGFSSAPEIDSEALASPRKRRTKANEPVVYDIPPVETRETDFKGRLGYACLNTLLRASKPESVFCSRTCRIDTILKHGFTAGRDGGEGMGEGMDYVKELGRKNAANLMEIIEWNEKNHIRFFRLSSEMFPFSSHAKYGYSLKYAREELKAAGDLARKYGHRLTTHPGQFTQLGSPKDDVVEASIRELDYHCEMMRYMELGKDSVIILHMGGVYGSKEDTIARFRGVYTTRLTDEMRARLVLENDEICYSADDLLPVCEELGIPIVLDYHHNWINPSTLPIPELISRIKVIWSRKGIKPKQHLSDPRPGAETVMEKRAHADRCKALPDDLPIDMDLMIEAKDKEQAVFQLYRVYRLAPVAHENLRPEKPPKPFERSRSRTTLEPGHGEDIGGMVSSYCESPDPGADSCGSQR</sequence>
<dbReference type="PANTHER" id="PTHR31290:SF5">
    <property type="entry name" value="UV-DAMAGE ENDONUCLEASE"/>
    <property type="match status" value="1"/>
</dbReference>
<feature type="compositionally biased region" description="Basic and acidic residues" evidence="7">
    <location>
        <begin position="482"/>
        <end position="496"/>
    </location>
</feature>
<feature type="region of interest" description="Disordered" evidence="7">
    <location>
        <begin position="31"/>
        <end position="53"/>
    </location>
</feature>
<keyword evidence="4" id="KW-0228">DNA excision</keyword>
<keyword evidence="9" id="KW-1185">Reference proteome</keyword>
<dbReference type="GO" id="GO:0009411">
    <property type="term" value="P:response to UV"/>
    <property type="evidence" value="ECO:0007669"/>
    <property type="project" value="InterPro"/>
</dbReference>
<dbReference type="GO" id="GO:0006289">
    <property type="term" value="P:nucleotide-excision repair"/>
    <property type="evidence" value="ECO:0007669"/>
    <property type="project" value="InterPro"/>
</dbReference>
<dbReference type="OrthoDB" id="541883at2759"/>
<proteinExistence type="predicted"/>
<keyword evidence="3" id="KW-0227">DNA damage</keyword>
<feature type="region of interest" description="Disordered" evidence="7">
    <location>
        <begin position="119"/>
        <end position="141"/>
    </location>
</feature>
<feature type="region of interest" description="Disordered" evidence="7">
    <location>
        <begin position="418"/>
        <end position="437"/>
    </location>
</feature>
<evidence type="ECO:0000313" key="9">
    <source>
        <dbReference type="Proteomes" id="UP000250043"/>
    </source>
</evidence>
<evidence type="ECO:0000256" key="5">
    <source>
        <dbReference type="ARBA" id="ARBA00022801"/>
    </source>
</evidence>
<dbReference type="NCBIfam" id="TIGR00629">
    <property type="entry name" value="uvde"/>
    <property type="match status" value="1"/>
</dbReference>
<dbReference type="GO" id="GO:0016787">
    <property type="term" value="F:hydrolase activity"/>
    <property type="evidence" value="ECO:0007669"/>
    <property type="project" value="UniProtKB-KW"/>
</dbReference>
<dbReference type="InterPro" id="IPR004601">
    <property type="entry name" value="UvdE"/>
</dbReference>
<evidence type="ECO:0000256" key="7">
    <source>
        <dbReference type="SAM" id="MobiDB-lite"/>
    </source>
</evidence>
<reference evidence="8 9" key="1">
    <citation type="submission" date="2016-07" db="EMBL/GenBank/DDBJ databases">
        <title>Draft genome of the white-rot fungus Obba rivulosa 3A-2.</title>
        <authorList>
            <consortium name="DOE Joint Genome Institute"/>
            <person name="Miettinen O."/>
            <person name="Riley R."/>
            <person name="Acob R."/>
            <person name="Barry K."/>
            <person name="Cullen D."/>
            <person name="De Vries R."/>
            <person name="Hainaut M."/>
            <person name="Hatakka A."/>
            <person name="Henrissat B."/>
            <person name="Hilden K."/>
            <person name="Kuo R."/>
            <person name="Labutti K."/>
            <person name="Lipzen A."/>
            <person name="Makela M.R."/>
            <person name="Sandor L."/>
            <person name="Spatafora J.W."/>
            <person name="Grigoriev I.V."/>
            <person name="Hibbett D.S."/>
        </authorList>
    </citation>
    <scope>NUCLEOTIDE SEQUENCE [LARGE SCALE GENOMIC DNA]</scope>
    <source>
        <strain evidence="8 9">3A-2</strain>
    </source>
</reference>